<accession>A0A511QGJ2</accession>
<evidence type="ECO:0000313" key="4">
    <source>
        <dbReference type="Proteomes" id="UP000321922"/>
    </source>
</evidence>
<evidence type="ECO:0000259" key="2">
    <source>
        <dbReference type="PROSITE" id="PS50887"/>
    </source>
</evidence>
<dbReference type="InterPro" id="IPR000160">
    <property type="entry name" value="GGDEF_dom"/>
</dbReference>
<dbReference type="PANTHER" id="PTHR33121:SF71">
    <property type="entry name" value="OXYGEN SENSOR PROTEIN DOSP"/>
    <property type="match status" value="1"/>
</dbReference>
<keyword evidence="4" id="KW-1185">Reference proteome</keyword>
<dbReference type="SMART" id="SM00267">
    <property type="entry name" value="GGDEF"/>
    <property type="match status" value="1"/>
</dbReference>
<dbReference type="SUPFAM" id="SSF55781">
    <property type="entry name" value="GAF domain-like"/>
    <property type="match status" value="1"/>
</dbReference>
<dbReference type="Gene3D" id="3.30.70.270">
    <property type="match status" value="1"/>
</dbReference>
<sequence>MTDMSTFHTLNYNIPETVEKNWQSIVDLLAKTINVPTTLIMRIYPEHIEVNTSSRIIGNPFQVGDKGYQEQGFYCEQVIHNKQELLMANKKLPYSPGNKLGMIFYFGLPLYWPNGRTFGTLCLLDSKENQYHKAYRQLLYTFKKSIESQLAIVFEQHKMARLNHQLRSRLTARTTDLAKLSYSLTQEIIRRKEAEKQISYQSSHDLGTGFLNTWATEQHLENALVKLSNDDMSSLTVLNIGIANARTIQAHYGFECLDKVLQLFRNKIITDESQHIVTGRISSSDMIIIISGPKPKDVANRIIEHIDDVRADGYNIDGQTVHLQTYTGIVQGNIGMNAKQLLQSACHAVTLCKESGKSYRYCSEENTKVLNQHNQLENYLLEAIRNEDLMVYFQPKVCFDNGKWIGAESLLRWHHPVLGNVSNDVLMQMAEQNGLTQELSTFTLRVVIEKAKQWFDKVGDFKVAINISQYQLRNRHFIEKVEHFLADYHLPPHCLELEVSESALQEDANVMCNTLKTLHGLGVTLSLDNFGTSDSSFNYLKSYPFNTIKIDKSFIQQMSHSGEDQTIVRSIIHIAKKLNLNVMTDGVESEEQVQFLVKEGCKVAQGTFYAKPMPCHKFEQILYIQHRPQNG</sequence>
<dbReference type="Proteomes" id="UP000321922">
    <property type="component" value="Unassembled WGS sequence"/>
</dbReference>
<dbReference type="PANTHER" id="PTHR33121">
    <property type="entry name" value="CYCLIC DI-GMP PHOSPHODIESTERASE PDEF"/>
    <property type="match status" value="1"/>
</dbReference>
<proteinExistence type="predicted"/>
<dbReference type="Gene3D" id="3.20.20.450">
    <property type="entry name" value="EAL domain"/>
    <property type="match status" value="1"/>
</dbReference>
<comment type="caution">
    <text evidence="3">The sequence shown here is derived from an EMBL/GenBank/DDBJ whole genome shotgun (WGS) entry which is preliminary data.</text>
</comment>
<dbReference type="EMBL" id="BJXJ01000024">
    <property type="protein sequence ID" value="GEM76425.1"/>
    <property type="molecule type" value="Genomic_DNA"/>
</dbReference>
<evidence type="ECO:0000259" key="1">
    <source>
        <dbReference type="PROSITE" id="PS50883"/>
    </source>
</evidence>
<protein>
    <submittedName>
        <fullName evidence="3">Sensor domain-containing phosphodiesterase</fullName>
    </submittedName>
</protein>
<reference evidence="3 4" key="1">
    <citation type="submission" date="2019-07" db="EMBL/GenBank/DDBJ databases">
        <title>Whole genome shotgun sequence of Vibrio sagamiensis NBRC 104589.</title>
        <authorList>
            <person name="Hosoyama A."/>
            <person name="Uohara A."/>
            <person name="Ohji S."/>
            <person name="Ichikawa N."/>
        </authorList>
    </citation>
    <scope>NUCLEOTIDE SEQUENCE [LARGE SCALE GENOMIC DNA]</scope>
    <source>
        <strain evidence="3 4">NBRC 104589</strain>
    </source>
</reference>
<dbReference type="CDD" id="cd01948">
    <property type="entry name" value="EAL"/>
    <property type="match status" value="1"/>
</dbReference>
<dbReference type="PROSITE" id="PS50887">
    <property type="entry name" value="GGDEF"/>
    <property type="match status" value="1"/>
</dbReference>
<organism evidence="3 4">
    <name type="scientific">Vibrio sagamiensis NBRC 104589</name>
    <dbReference type="NCBI Taxonomy" id="1219064"/>
    <lineage>
        <taxon>Bacteria</taxon>
        <taxon>Pseudomonadati</taxon>
        <taxon>Pseudomonadota</taxon>
        <taxon>Gammaproteobacteria</taxon>
        <taxon>Vibrionales</taxon>
        <taxon>Vibrionaceae</taxon>
        <taxon>Vibrio</taxon>
    </lineage>
</organism>
<name>A0A511QGJ2_9VIBR</name>
<feature type="domain" description="EAL" evidence="1">
    <location>
        <begin position="373"/>
        <end position="626"/>
    </location>
</feature>
<dbReference type="InterPro" id="IPR050706">
    <property type="entry name" value="Cyclic-di-GMP_PDE-like"/>
</dbReference>
<dbReference type="SMART" id="SM00052">
    <property type="entry name" value="EAL"/>
    <property type="match status" value="1"/>
</dbReference>
<feature type="domain" description="GGDEF" evidence="2">
    <location>
        <begin position="233"/>
        <end position="365"/>
    </location>
</feature>
<dbReference type="InterPro" id="IPR043128">
    <property type="entry name" value="Rev_trsase/Diguanyl_cyclase"/>
</dbReference>
<dbReference type="InterPro" id="IPR035919">
    <property type="entry name" value="EAL_sf"/>
</dbReference>
<dbReference type="PROSITE" id="PS50883">
    <property type="entry name" value="EAL"/>
    <property type="match status" value="1"/>
</dbReference>
<dbReference type="GO" id="GO:0071111">
    <property type="term" value="F:cyclic-guanylate-specific phosphodiesterase activity"/>
    <property type="evidence" value="ECO:0007669"/>
    <property type="project" value="InterPro"/>
</dbReference>
<dbReference type="SUPFAM" id="SSF141868">
    <property type="entry name" value="EAL domain-like"/>
    <property type="match status" value="1"/>
</dbReference>
<dbReference type="InterPro" id="IPR001633">
    <property type="entry name" value="EAL_dom"/>
</dbReference>
<dbReference type="Pfam" id="PF00990">
    <property type="entry name" value="GGDEF"/>
    <property type="match status" value="1"/>
</dbReference>
<dbReference type="InterPro" id="IPR029787">
    <property type="entry name" value="Nucleotide_cyclase"/>
</dbReference>
<dbReference type="Pfam" id="PF00563">
    <property type="entry name" value="EAL"/>
    <property type="match status" value="1"/>
</dbReference>
<gene>
    <name evidence="3" type="ORF">VSA01S_25370</name>
</gene>
<evidence type="ECO:0000313" key="3">
    <source>
        <dbReference type="EMBL" id="GEM76425.1"/>
    </source>
</evidence>
<dbReference type="SUPFAM" id="SSF55073">
    <property type="entry name" value="Nucleotide cyclase"/>
    <property type="match status" value="1"/>
</dbReference>
<dbReference type="AlphaFoldDB" id="A0A511QGJ2"/>